<dbReference type="OrthoDB" id="488706at2"/>
<organism evidence="1 2">
    <name type="scientific">Hyella patelloides LEGE 07179</name>
    <dbReference type="NCBI Taxonomy" id="945734"/>
    <lineage>
        <taxon>Bacteria</taxon>
        <taxon>Bacillati</taxon>
        <taxon>Cyanobacteriota</taxon>
        <taxon>Cyanophyceae</taxon>
        <taxon>Pleurocapsales</taxon>
        <taxon>Hyellaceae</taxon>
        <taxon>Hyella</taxon>
    </lineage>
</organism>
<keyword evidence="2" id="KW-1185">Reference proteome</keyword>
<dbReference type="AlphaFoldDB" id="A0A563VKX4"/>
<name>A0A563VKX4_9CYAN</name>
<dbReference type="EMBL" id="CAACVJ010000039">
    <property type="protein sequence ID" value="VEP12100.1"/>
    <property type="molecule type" value="Genomic_DNA"/>
</dbReference>
<accession>A0A563VKX4</accession>
<dbReference type="Proteomes" id="UP000320055">
    <property type="component" value="Unassembled WGS sequence"/>
</dbReference>
<gene>
    <name evidence="1" type="ORF">H1P_1330019</name>
</gene>
<protein>
    <submittedName>
        <fullName evidence="1">Uncharacterized protein</fullName>
    </submittedName>
</protein>
<evidence type="ECO:0000313" key="1">
    <source>
        <dbReference type="EMBL" id="VEP12100.1"/>
    </source>
</evidence>
<sequence>MDRQQSIATSKTENYRSYTVKEHQRKMYERMYKFVCMGCDRVVERKSYAVCCPSYGNECLGSSSSCRRGKKS</sequence>
<reference evidence="1 2" key="1">
    <citation type="submission" date="2019-01" db="EMBL/GenBank/DDBJ databases">
        <authorList>
            <person name="Brito A."/>
        </authorList>
    </citation>
    <scope>NUCLEOTIDE SEQUENCE [LARGE SCALE GENOMIC DNA]</scope>
    <source>
        <strain evidence="1">1</strain>
    </source>
</reference>
<proteinExistence type="predicted"/>
<dbReference type="RefSeq" id="WP_144869958.1">
    <property type="nucleotide sequence ID" value="NZ_LR213885.1"/>
</dbReference>
<evidence type="ECO:0000313" key="2">
    <source>
        <dbReference type="Proteomes" id="UP000320055"/>
    </source>
</evidence>